<feature type="transmembrane region" description="Helical" evidence="1">
    <location>
        <begin position="12"/>
        <end position="32"/>
    </location>
</feature>
<evidence type="ECO:0008006" key="4">
    <source>
        <dbReference type="Google" id="ProtNLM"/>
    </source>
</evidence>
<name>A0ABT2TW45_9FIRM</name>
<keyword evidence="3" id="KW-1185">Reference proteome</keyword>
<reference evidence="2 3" key="1">
    <citation type="journal article" date="2021" name="ISME Commun">
        <title>Automated analysis of genomic sequences facilitates high-throughput and comprehensive description of bacteria.</title>
        <authorList>
            <person name="Hitch T.C.A."/>
        </authorList>
    </citation>
    <scope>NUCLEOTIDE SEQUENCE [LARGE SCALE GENOMIC DNA]</scope>
    <source>
        <strain evidence="2 3">Sanger_23</strain>
    </source>
</reference>
<feature type="transmembrane region" description="Helical" evidence="1">
    <location>
        <begin position="69"/>
        <end position="90"/>
    </location>
</feature>
<dbReference type="EMBL" id="JAOQJL010000031">
    <property type="protein sequence ID" value="MCU6766462.1"/>
    <property type="molecule type" value="Genomic_DNA"/>
</dbReference>
<proteinExistence type="predicted"/>
<sequence length="285" mass="33292">MDKLQYDSFYKFIISVGIVLIVAPLFCLHYLVSGSYDIIMTQEEANNLSEISSDFLSIKIQYVQNIFKYLPIICIVFIIIGVIFTFWGCLKWLQIQKTLDQITKLDLEEKELHIQSMSAQEIAEKVINEDIENHENSNSDSQITPSNSTASFRIRKAFEIEDACYSYLKNKLKRKYNVHQNVKVGNCDYDIIASSKYNNIDLLYEIKYWNNPVSKATLARLVNQIEKRGISYENTAHRNFRFIILIISQEDYFSETTDYLNNLISHKNLSFISIESMKEEQLFSE</sequence>
<gene>
    <name evidence="2" type="ORF">OCV61_13760</name>
</gene>
<accession>A0ABT2TW45</accession>
<evidence type="ECO:0000256" key="1">
    <source>
        <dbReference type="SAM" id="Phobius"/>
    </source>
</evidence>
<keyword evidence="1" id="KW-0812">Transmembrane</keyword>
<comment type="caution">
    <text evidence="2">The sequence shown here is derived from an EMBL/GenBank/DDBJ whole genome shotgun (WGS) entry which is preliminary data.</text>
</comment>
<dbReference type="Proteomes" id="UP001652409">
    <property type="component" value="Unassembled WGS sequence"/>
</dbReference>
<keyword evidence="1" id="KW-0472">Membrane</keyword>
<keyword evidence="1" id="KW-1133">Transmembrane helix</keyword>
<evidence type="ECO:0000313" key="2">
    <source>
        <dbReference type="EMBL" id="MCU6766462.1"/>
    </source>
</evidence>
<organism evidence="2 3">
    <name type="scientific">Blautia ammoniilytica</name>
    <dbReference type="NCBI Taxonomy" id="2981782"/>
    <lineage>
        <taxon>Bacteria</taxon>
        <taxon>Bacillati</taxon>
        <taxon>Bacillota</taxon>
        <taxon>Clostridia</taxon>
        <taxon>Lachnospirales</taxon>
        <taxon>Lachnospiraceae</taxon>
        <taxon>Blautia</taxon>
    </lineage>
</organism>
<dbReference type="RefSeq" id="WP_158422277.1">
    <property type="nucleotide sequence ID" value="NZ_JAOQJL010000031.1"/>
</dbReference>
<evidence type="ECO:0000313" key="3">
    <source>
        <dbReference type="Proteomes" id="UP001652409"/>
    </source>
</evidence>
<protein>
    <recommendedName>
        <fullName evidence="4">Restriction endonuclease type IV Mrr domain-containing protein</fullName>
    </recommendedName>
</protein>